<dbReference type="AlphaFoldDB" id="A0A9D1EGC4"/>
<comment type="catalytic activity">
    <reaction evidence="7">
        <text>shikimate + ATP = 3-phosphoshikimate + ADP + H(+)</text>
        <dbReference type="Rhea" id="RHEA:13121"/>
        <dbReference type="ChEBI" id="CHEBI:15378"/>
        <dbReference type="ChEBI" id="CHEBI:30616"/>
        <dbReference type="ChEBI" id="CHEBI:36208"/>
        <dbReference type="ChEBI" id="CHEBI:145989"/>
        <dbReference type="ChEBI" id="CHEBI:456216"/>
        <dbReference type="EC" id="2.7.1.71"/>
    </reaction>
</comment>
<dbReference type="PRINTS" id="PR01100">
    <property type="entry name" value="SHIKIMTKNASE"/>
</dbReference>
<dbReference type="GO" id="GO:0009073">
    <property type="term" value="P:aromatic amino acid family biosynthetic process"/>
    <property type="evidence" value="ECO:0007669"/>
    <property type="project" value="UniProtKB-KW"/>
</dbReference>
<feature type="binding site" evidence="7">
    <location>
        <begin position="12"/>
        <end position="17"/>
    </location>
    <ligand>
        <name>ATP</name>
        <dbReference type="ChEBI" id="CHEBI:30616"/>
    </ligand>
</feature>
<dbReference type="GO" id="GO:0005829">
    <property type="term" value="C:cytosol"/>
    <property type="evidence" value="ECO:0007669"/>
    <property type="project" value="TreeGrafter"/>
</dbReference>
<sequence length="170" mass="19201">MGMNITLIGMPASGKSMVGVLLAKRLGMEFIDGDLLIQKQEKRLLKEIIEQEGIEQFIQIESEVHEKLQVTNTVIAPGGSVIYSEKAMKHLKEIGIVVYLNVSYEEIANRLGNVKERGVVLKDGMTLRDLYDERVPLYEKYADITVNEDGMSAGQIVDYLRKNDFGYKME</sequence>
<dbReference type="Gene3D" id="3.40.50.300">
    <property type="entry name" value="P-loop containing nucleotide triphosphate hydrolases"/>
    <property type="match status" value="1"/>
</dbReference>
<accession>A0A9D1EGC4</accession>
<dbReference type="GO" id="GO:0005524">
    <property type="term" value="F:ATP binding"/>
    <property type="evidence" value="ECO:0007669"/>
    <property type="project" value="UniProtKB-UniRule"/>
</dbReference>
<comment type="similarity">
    <text evidence="7">Belongs to the shikimate kinase family.</text>
</comment>
<feature type="binding site" evidence="7">
    <location>
        <position position="117"/>
    </location>
    <ligand>
        <name>ATP</name>
        <dbReference type="ChEBI" id="CHEBI:30616"/>
    </ligand>
</feature>
<keyword evidence="2 7" id="KW-0808">Transferase</keyword>
<feature type="binding site" evidence="7">
    <location>
        <position position="134"/>
    </location>
    <ligand>
        <name>substrate</name>
    </ligand>
</feature>
<comment type="subunit">
    <text evidence="7">Monomer.</text>
</comment>
<dbReference type="EMBL" id="DVHN01000186">
    <property type="protein sequence ID" value="HIR89871.1"/>
    <property type="molecule type" value="Genomic_DNA"/>
</dbReference>
<comment type="function">
    <text evidence="7">Catalyzes the specific phosphorylation of the 3-hydroxyl group of shikimic acid using ATP as a cosubstrate.</text>
</comment>
<keyword evidence="3 7" id="KW-0547">Nucleotide-binding</keyword>
<evidence type="ECO:0000256" key="4">
    <source>
        <dbReference type="ARBA" id="ARBA00022777"/>
    </source>
</evidence>
<keyword evidence="6 7" id="KW-0057">Aromatic amino acid biosynthesis</keyword>
<evidence type="ECO:0000313" key="8">
    <source>
        <dbReference type="EMBL" id="HIR89871.1"/>
    </source>
</evidence>
<evidence type="ECO:0000256" key="1">
    <source>
        <dbReference type="ARBA" id="ARBA00022605"/>
    </source>
</evidence>
<dbReference type="InterPro" id="IPR000623">
    <property type="entry name" value="Shikimate_kinase/TSH1"/>
</dbReference>
<organism evidence="8 9">
    <name type="scientific">Candidatus Fimimorpha faecalis</name>
    <dbReference type="NCBI Taxonomy" id="2840824"/>
    <lineage>
        <taxon>Bacteria</taxon>
        <taxon>Bacillati</taxon>
        <taxon>Bacillota</taxon>
        <taxon>Clostridia</taxon>
        <taxon>Eubacteriales</taxon>
        <taxon>Candidatus Fimimorpha</taxon>
    </lineage>
</organism>
<evidence type="ECO:0000256" key="2">
    <source>
        <dbReference type="ARBA" id="ARBA00022679"/>
    </source>
</evidence>
<proteinExistence type="inferred from homology"/>
<keyword evidence="7" id="KW-0479">Metal-binding</keyword>
<dbReference type="GO" id="GO:0009423">
    <property type="term" value="P:chorismate biosynthetic process"/>
    <property type="evidence" value="ECO:0007669"/>
    <property type="project" value="UniProtKB-UniRule"/>
</dbReference>
<name>A0A9D1EGC4_9FIRM</name>
<evidence type="ECO:0000256" key="7">
    <source>
        <dbReference type="HAMAP-Rule" id="MF_00109"/>
    </source>
</evidence>
<reference evidence="8" key="2">
    <citation type="journal article" date="2021" name="PeerJ">
        <title>Extensive microbial diversity within the chicken gut microbiome revealed by metagenomics and culture.</title>
        <authorList>
            <person name="Gilroy R."/>
            <person name="Ravi A."/>
            <person name="Getino M."/>
            <person name="Pursley I."/>
            <person name="Horton D.L."/>
            <person name="Alikhan N.F."/>
            <person name="Baker D."/>
            <person name="Gharbi K."/>
            <person name="Hall N."/>
            <person name="Watson M."/>
            <person name="Adriaenssens E.M."/>
            <person name="Foster-Nyarko E."/>
            <person name="Jarju S."/>
            <person name="Secka A."/>
            <person name="Antonio M."/>
            <person name="Oren A."/>
            <person name="Chaudhuri R.R."/>
            <person name="La Ragione R."/>
            <person name="Hildebrand F."/>
            <person name="Pallen M.J."/>
        </authorList>
    </citation>
    <scope>NUCLEOTIDE SEQUENCE</scope>
    <source>
        <strain evidence="8">ChiW13-3771</strain>
    </source>
</reference>
<feature type="binding site" evidence="7">
    <location>
        <position position="34"/>
    </location>
    <ligand>
        <name>substrate</name>
    </ligand>
</feature>
<keyword evidence="7" id="KW-0460">Magnesium</keyword>
<dbReference type="Proteomes" id="UP000824201">
    <property type="component" value="Unassembled WGS sequence"/>
</dbReference>
<comment type="cofactor">
    <cofactor evidence="7">
        <name>Mg(2+)</name>
        <dbReference type="ChEBI" id="CHEBI:18420"/>
    </cofactor>
    <text evidence="7">Binds 1 Mg(2+) ion per subunit.</text>
</comment>
<evidence type="ECO:0000313" key="9">
    <source>
        <dbReference type="Proteomes" id="UP000824201"/>
    </source>
</evidence>
<dbReference type="InterPro" id="IPR027417">
    <property type="entry name" value="P-loop_NTPase"/>
</dbReference>
<dbReference type="PANTHER" id="PTHR21087:SF16">
    <property type="entry name" value="SHIKIMATE KINASE 1, CHLOROPLASTIC"/>
    <property type="match status" value="1"/>
</dbReference>
<keyword evidence="5 7" id="KW-0067">ATP-binding</keyword>
<comment type="caution">
    <text evidence="8">The sequence shown here is derived from an EMBL/GenBank/DDBJ whole genome shotgun (WGS) entry which is preliminary data.</text>
</comment>
<keyword evidence="4 7" id="KW-0418">Kinase</keyword>
<dbReference type="SUPFAM" id="SSF52540">
    <property type="entry name" value="P-loop containing nucleoside triphosphate hydrolases"/>
    <property type="match status" value="1"/>
</dbReference>
<keyword evidence="1 7" id="KW-0028">Amino-acid biosynthesis</keyword>
<dbReference type="GO" id="GO:0004765">
    <property type="term" value="F:shikimate kinase activity"/>
    <property type="evidence" value="ECO:0007669"/>
    <property type="project" value="UniProtKB-UniRule"/>
</dbReference>
<evidence type="ECO:0000256" key="3">
    <source>
        <dbReference type="ARBA" id="ARBA00022741"/>
    </source>
</evidence>
<comment type="caution">
    <text evidence="7">Lacks conserved residue(s) required for the propagation of feature annotation.</text>
</comment>
<protein>
    <recommendedName>
        <fullName evidence="7">Shikimate kinase</fullName>
        <shortName evidence="7">SK</shortName>
        <ecNumber evidence="7">2.7.1.71</ecNumber>
    </recommendedName>
</protein>
<reference evidence="8" key="1">
    <citation type="submission" date="2020-10" db="EMBL/GenBank/DDBJ databases">
        <authorList>
            <person name="Gilroy R."/>
        </authorList>
    </citation>
    <scope>NUCLEOTIDE SEQUENCE</scope>
    <source>
        <strain evidence="8">ChiW13-3771</strain>
    </source>
</reference>
<dbReference type="EC" id="2.7.1.71" evidence="7"/>
<feature type="binding site" evidence="7">
    <location>
        <position position="16"/>
    </location>
    <ligand>
        <name>Mg(2+)</name>
        <dbReference type="ChEBI" id="CHEBI:18420"/>
    </ligand>
</feature>
<comment type="pathway">
    <text evidence="7">Metabolic intermediate biosynthesis; chorismate biosynthesis; chorismate from D-erythrose 4-phosphate and phosphoenolpyruvate: step 5/7.</text>
</comment>
<dbReference type="HAMAP" id="MF_00109">
    <property type="entry name" value="Shikimate_kinase"/>
    <property type="match status" value="1"/>
</dbReference>
<dbReference type="GO" id="GO:0000287">
    <property type="term" value="F:magnesium ion binding"/>
    <property type="evidence" value="ECO:0007669"/>
    <property type="project" value="UniProtKB-UniRule"/>
</dbReference>
<evidence type="ECO:0000256" key="5">
    <source>
        <dbReference type="ARBA" id="ARBA00022840"/>
    </source>
</evidence>
<keyword evidence="7" id="KW-0963">Cytoplasm</keyword>
<dbReference type="Pfam" id="PF01202">
    <property type="entry name" value="SKI"/>
    <property type="match status" value="1"/>
</dbReference>
<dbReference type="InterPro" id="IPR031322">
    <property type="entry name" value="Shikimate/glucono_kinase"/>
</dbReference>
<gene>
    <name evidence="7" type="primary">aroK</name>
    <name evidence="8" type="ORF">IAC96_13075</name>
</gene>
<dbReference type="PANTHER" id="PTHR21087">
    <property type="entry name" value="SHIKIMATE KINASE"/>
    <property type="match status" value="1"/>
</dbReference>
<dbReference type="CDD" id="cd00464">
    <property type="entry name" value="SK"/>
    <property type="match status" value="1"/>
</dbReference>
<dbReference type="GO" id="GO:0008652">
    <property type="term" value="P:amino acid biosynthetic process"/>
    <property type="evidence" value="ECO:0007669"/>
    <property type="project" value="UniProtKB-KW"/>
</dbReference>
<feature type="binding site" evidence="7">
    <location>
        <position position="79"/>
    </location>
    <ligand>
        <name>substrate</name>
    </ligand>
</feature>
<evidence type="ECO:0000256" key="6">
    <source>
        <dbReference type="ARBA" id="ARBA00023141"/>
    </source>
</evidence>
<comment type="subcellular location">
    <subcellularLocation>
        <location evidence="7">Cytoplasm</location>
    </subcellularLocation>
</comment>